<dbReference type="AlphaFoldDB" id="A0A3S4I281"/>
<reference evidence="1 2" key="1">
    <citation type="submission" date="2018-12" db="EMBL/GenBank/DDBJ databases">
        <authorList>
            <consortium name="Pathogen Informatics"/>
        </authorList>
    </citation>
    <scope>NUCLEOTIDE SEQUENCE [LARGE SCALE GENOMIC DNA]</scope>
    <source>
        <strain evidence="1 2">NCTC13635</strain>
    </source>
</reference>
<dbReference type="EMBL" id="LR134162">
    <property type="protein sequence ID" value="VEB08312.1"/>
    <property type="molecule type" value="Genomic_DNA"/>
</dbReference>
<gene>
    <name evidence="1" type="ORF">NCTC13635_07453</name>
</gene>
<name>A0A3S4I281_KLEPN</name>
<protein>
    <submittedName>
        <fullName evidence="1">ABC transporter substrate-binding protein</fullName>
    </submittedName>
</protein>
<sequence>MAAFVKASMEGWKSYLQDPAPGNSLIGKANPQMGAEQIAFGIAQMKQYQLVTGGDAKSGGIGIITEPRLKKTWDMLVKNKLIDASKVPFEQTYTLEMVKDAGSDAMNTAPKLTVMSDTRFMPAAATPAIEVLSAEKSTATAPGRCCPLT</sequence>
<evidence type="ECO:0000313" key="1">
    <source>
        <dbReference type="EMBL" id="VEB08312.1"/>
    </source>
</evidence>
<proteinExistence type="predicted"/>
<dbReference type="Gene3D" id="3.40.190.10">
    <property type="entry name" value="Periplasmic binding protein-like II"/>
    <property type="match status" value="1"/>
</dbReference>
<accession>A0A3S4I281</accession>
<organism evidence="1 2">
    <name type="scientific">Klebsiella pneumoniae</name>
    <dbReference type="NCBI Taxonomy" id="573"/>
    <lineage>
        <taxon>Bacteria</taxon>
        <taxon>Pseudomonadati</taxon>
        <taxon>Pseudomonadota</taxon>
        <taxon>Gammaproteobacteria</taxon>
        <taxon>Enterobacterales</taxon>
        <taxon>Enterobacteriaceae</taxon>
        <taxon>Klebsiella/Raoultella group</taxon>
        <taxon>Klebsiella</taxon>
        <taxon>Klebsiella pneumoniae complex</taxon>
    </lineage>
</organism>
<dbReference type="Proteomes" id="UP000282433">
    <property type="component" value="Chromosome"/>
</dbReference>
<evidence type="ECO:0000313" key="2">
    <source>
        <dbReference type="Proteomes" id="UP000282433"/>
    </source>
</evidence>